<dbReference type="InterPro" id="IPR041587">
    <property type="entry name" value="Cry_V"/>
</dbReference>
<evidence type="ECO:0000313" key="3">
    <source>
        <dbReference type="EMBL" id="ACJ65305.1"/>
    </source>
</evidence>
<dbReference type="Pfam" id="PF17997">
    <property type="entry name" value="Cry1Ac_D5"/>
    <property type="match status" value="2"/>
</dbReference>
<dbReference type="InterPro" id="IPR048645">
    <property type="entry name" value="Cry1Ac-like_dom-VII"/>
</dbReference>
<protein>
    <submittedName>
        <fullName evidence="3">Cry40-like protein</fullName>
    </submittedName>
</protein>
<feature type="domain" description="Pesticidal crystal protein Cry" evidence="1">
    <location>
        <begin position="59"/>
        <end position="151"/>
    </location>
</feature>
<accession>C6ZIF8</accession>
<proteinExistence type="predicted"/>
<dbReference type="Gene3D" id="2.60.120.260">
    <property type="entry name" value="Galactose-binding domain-like"/>
    <property type="match status" value="1"/>
</dbReference>
<sequence>MYINTMKNTLKIETTDYEIDQAAISIECMSDEHSPKEKMILWDEVKQAKQLSRSRNLLYNGDFEDASNGWKTSNTIEIREDSPIFKGHYLHMFGARDIDGTLFPTYIYQKIEESKLKPYTRYRVRGFVGSSKDLKLVVTRYGKEIDASMNIPNDLAYMNPSSPCGDDYRCESSSQYVSQGYPTPVPDGYAPDMYACPSNPGKKHVKCHDRHSFDFHIDTGELDTNTNTNTNLGICILFKISNPDGYATLGNLEVIEEGSLTGEAMAHVKQKEKKWNQHMEKKRMETQQAYDPAKQAVDALFTNTQGEALHYHTTLDHIQNADRLVQSIPYVYHAWLPDAPGMNYDVYQGLNTRIMQAYNLYDARNVITNGDFTQGLTGWQATGKATVQQMDGASVLVLSNWSAGVSQNLHVQDQHGYVLRVTAKKEGPGKGYVTMMDCNGKQETLKFTSCEEGYMTKTIEVFPESDRVRIEIGETEGTFYIQSIELLCMQGYASNNNPHTGNMYEQSYNGNYNQNTSDVYHQGYTNNYKQDSSNMYNQNYTNNDNLHSGCTCNQGHNNNDNQNSGCTCNQGYNR</sequence>
<feature type="domain" description="Cry1Ac-like" evidence="2">
    <location>
        <begin position="371"/>
        <end position="449"/>
    </location>
</feature>
<dbReference type="SUPFAM" id="SSF49785">
    <property type="entry name" value="Galactose-binding domain-like"/>
    <property type="match status" value="1"/>
</dbReference>
<reference evidence="3" key="1">
    <citation type="submission" date="2008-07" db="EMBL/GenBank/DDBJ databases">
        <title>Diversity of Bacillus thuringiensis strain Bm59-2 from SiChuan Basin and cloning and expression of cry40 gene.</title>
        <authorList>
            <person name="Zhu J."/>
            <person name="Tan F."/>
            <person name="Tang J."/>
            <person name="Li P."/>
            <person name="Zheng A."/>
        </authorList>
    </citation>
    <scope>NUCLEOTIDE SEQUENCE</scope>
    <source>
        <strain evidence="3">Bm59-2</strain>
    </source>
</reference>
<dbReference type="EMBL" id="EU884442">
    <property type="protein sequence ID" value="ACJ65305.1"/>
    <property type="molecule type" value="Genomic_DNA"/>
</dbReference>
<organism evidence="3">
    <name type="scientific">Bacillus thuringiensis</name>
    <dbReference type="NCBI Taxonomy" id="1428"/>
    <lineage>
        <taxon>Bacteria</taxon>
        <taxon>Bacillati</taxon>
        <taxon>Bacillota</taxon>
        <taxon>Bacilli</taxon>
        <taxon>Bacillales</taxon>
        <taxon>Bacillaceae</taxon>
        <taxon>Bacillus</taxon>
        <taxon>Bacillus cereus group</taxon>
    </lineage>
</organism>
<feature type="domain" description="Pesticidal crystal protein Cry" evidence="1">
    <location>
        <begin position="179"/>
        <end position="258"/>
    </location>
</feature>
<dbReference type="InterPro" id="IPR008979">
    <property type="entry name" value="Galactose-bd-like_sf"/>
</dbReference>
<dbReference type="AlphaFoldDB" id="C6ZIF8"/>
<evidence type="ECO:0000259" key="1">
    <source>
        <dbReference type="Pfam" id="PF17997"/>
    </source>
</evidence>
<evidence type="ECO:0000259" key="2">
    <source>
        <dbReference type="Pfam" id="PF21463"/>
    </source>
</evidence>
<dbReference type="Pfam" id="PF21463">
    <property type="entry name" value="Cry1Ac_dom-VII"/>
    <property type="match status" value="1"/>
</dbReference>
<name>C6ZIF8_BACTU</name>